<proteinExistence type="predicted"/>
<comment type="caution">
    <text evidence="1">The sequence shown here is derived from an EMBL/GenBank/DDBJ whole genome shotgun (WGS) entry which is preliminary data.</text>
</comment>
<sequence>MGTLREFIADTEHRELLDWWFAARGGRAMPSRADFDPVEHPRFLPRIFLVEIAGTPPHFVNRLCGTEIDEQQGYSMTGKPFEETFAGALLDFTTERFADVAFNGLITCYSTIFTMEEDGARTRFTRLLLPFSDDGQRVDMVLGSRIQAGDVTRTYRALLTDPQATQRHEIAVVAAADVEHADVTILTA</sequence>
<organism evidence="1 2">
    <name type="scientific">Thalassobaculum fulvum</name>
    <dbReference type="NCBI Taxonomy" id="1633335"/>
    <lineage>
        <taxon>Bacteria</taxon>
        <taxon>Pseudomonadati</taxon>
        <taxon>Pseudomonadota</taxon>
        <taxon>Alphaproteobacteria</taxon>
        <taxon>Rhodospirillales</taxon>
        <taxon>Thalassobaculaceae</taxon>
        <taxon>Thalassobaculum</taxon>
    </lineage>
</organism>
<gene>
    <name evidence="1" type="ORF">GCM10017083_31280</name>
</gene>
<protein>
    <recommendedName>
        <fullName evidence="3">PAS domain-containing protein</fullName>
    </recommendedName>
</protein>
<accession>A0A918XTY4</accession>
<evidence type="ECO:0000313" key="1">
    <source>
        <dbReference type="EMBL" id="GHD54123.1"/>
    </source>
</evidence>
<dbReference type="RefSeq" id="WP_189991244.1">
    <property type="nucleotide sequence ID" value="NZ_BMZS01000007.1"/>
</dbReference>
<dbReference type="InterPro" id="IPR009922">
    <property type="entry name" value="DUF1457"/>
</dbReference>
<dbReference type="Proteomes" id="UP000630353">
    <property type="component" value="Unassembled WGS sequence"/>
</dbReference>
<reference evidence="1" key="1">
    <citation type="journal article" date="2014" name="Int. J. Syst. Evol. Microbiol.">
        <title>Complete genome sequence of Corynebacterium casei LMG S-19264T (=DSM 44701T), isolated from a smear-ripened cheese.</title>
        <authorList>
            <consortium name="US DOE Joint Genome Institute (JGI-PGF)"/>
            <person name="Walter F."/>
            <person name="Albersmeier A."/>
            <person name="Kalinowski J."/>
            <person name="Ruckert C."/>
        </authorList>
    </citation>
    <scope>NUCLEOTIDE SEQUENCE</scope>
    <source>
        <strain evidence="1">KCTC 42651</strain>
    </source>
</reference>
<reference evidence="1" key="2">
    <citation type="submission" date="2020-09" db="EMBL/GenBank/DDBJ databases">
        <authorList>
            <person name="Sun Q."/>
            <person name="Kim S."/>
        </authorList>
    </citation>
    <scope>NUCLEOTIDE SEQUENCE</scope>
    <source>
        <strain evidence="1">KCTC 42651</strain>
    </source>
</reference>
<evidence type="ECO:0000313" key="2">
    <source>
        <dbReference type="Proteomes" id="UP000630353"/>
    </source>
</evidence>
<dbReference type="Pfam" id="PF07310">
    <property type="entry name" value="PAS_5"/>
    <property type="match status" value="1"/>
</dbReference>
<dbReference type="EMBL" id="BMZS01000007">
    <property type="protein sequence ID" value="GHD54123.1"/>
    <property type="molecule type" value="Genomic_DNA"/>
</dbReference>
<keyword evidence="2" id="KW-1185">Reference proteome</keyword>
<name>A0A918XTY4_9PROT</name>
<dbReference type="AlphaFoldDB" id="A0A918XTY4"/>
<evidence type="ECO:0008006" key="3">
    <source>
        <dbReference type="Google" id="ProtNLM"/>
    </source>
</evidence>